<dbReference type="InterPro" id="IPR016896">
    <property type="entry name" value="DUF2860"/>
</dbReference>
<dbReference type="Proteomes" id="UP000249746">
    <property type="component" value="Unassembled WGS sequence"/>
</dbReference>
<proteinExistence type="predicted"/>
<dbReference type="AlphaFoldDB" id="A0A2W6MW85"/>
<evidence type="ECO:0000313" key="1">
    <source>
        <dbReference type="EMBL" id="PZT48775.1"/>
    </source>
</evidence>
<name>A0A2W6MW85_9HELI</name>
<comment type="caution">
    <text evidence="1">The sequence shown here is derived from an EMBL/GenBank/DDBJ whole genome shotgun (WGS) entry which is preliminary data.</text>
</comment>
<keyword evidence="2" id="KW-1185">Reference proteome</keyword>
<dbReference type="EMBL" id="NBIU01000003">
    <property type="protein sequence ID" value="PZT48775.1"/>
    <property type="molecule type" value="Genomic_DNA"/>
</dbReference>
<gene>
    <name evidence="1" type="ORF">B6S12_01605</name>
</gene>
<dbReference type="OrthoDB" id="5317567at2"/>
<sequence>MLNKMIIGSLVASAFLVSINASEFEHDGFGGSISLGGGIRSLKSNINPANDARKIGSYNDKHSSNDGALLVGLDLYYKGIRGEDKVFLKNYNGRDISGLSAGYAFNYGAHTSEIALVSAFGEEAYANPYQLNVDREIVDRYQIGGRIGHTFKLDENNKIYGNYTFAKDDYDKEDLAESLKRDGYIHEFEIGYGYQGYSIGVFYDFKNAKGGAESYDSYGVKLKASSKIFDEKTFAKAGFEYGKRNYDDKNIIFDRKRETDVVKLDFTLTREDIFGFNNFYVFASYLYGNYGDDIGFFDERYHIGLAGVGYRF</sequence>
<reference evidence="1 2" key="1">
    <citation type="submission" date="2017-03" db="EMBL/GenBank/DDBJ databases">
        <title>Genomic and clinical evidence uncovers the enterohepatic species Helicobacter valdiviensis as a potential human intestinal pathogen.</title>
        <authorList>
            <person name="Fresia P."/>
            <person name="Jara R."/>
            <person name="Sierra R."/>
            <person name="Ferres I."/>
            <person name="Greif G."/>
            <person name="Iraola G."/>
            <person name="Collado L."/>
        </authorList>
    </citation>
    <scope>NUCLEOTIDE SEQUENCE [LARGE SCALE GENOMIC DNA]</scope>
    <source>
        <strain evidence="1 2">WBE14</strain>
    </source>
</reference>
<dbReference type="RefSeq" id="WP_111229085.1">
    <property type="nucleotide sequence ID" value="NZ_NBIU01000003.1"/>
</dbReference>
<accession>A0A2W6MW85</accession>
<dbReference type="PIRSF" id="PIRSF028696">
    <property type="entry name" value="UCP028696"/>
    <property type="match status" value="1"/>
</dbReference>
<evidence type="ECO:0000313" key="2">
    <source>
        <dbReference type="Proteomes" id="UP000249746"/>
    </source>
</evidence>
<evidence type="ECO:0008006" key="3">
    <source>
        <dbReference type="Google" id="ProtNLM"/>
    </source>
</evidence>
<dbReference type="Pfam" id="PF11059">
    <property type="entry name" value="DUF2860"/>
    <property type="match status" value="1"/>
</dbReference>
<protein>
    <recommendedName>
        <fullName evidence="3">Porin domain-containing protein</fullName>
    </recommendedName>
</protein>
<organism evidence="1 2">
    <name type="scientific">Helicobacter valdiviensis</name>
    <dbReference type="NCBI Taxonomy" id="1458358"/>
    <lineage>
        <taxon>Bacteria</taxon>
        <taxon>Pseudomonadati</taxon>
        <taxon>Campylobacterota</taxon>
        <taxon>Epsilonproteobacteria</taxon>
        <taxon>Campylobacterales</taxon>
        <taxon>Helicobacteraceae</taxon>
        <taxon>Helicobacter</taxon>
    </lineage>
</organism>